<feature type="domain" description="WCX" evidence="2">
    <location>
        <begin position="239"/>
        <end position="313"/>
    </location>
</feature>
<dbReference type="PANTHER" id="PTHR34580">
    <property type="match status" value="1"/>
</dbReference>
<evidence type="ECO:0000259" key="1">
    <source>
        <dbReference type="Pfam" id="PF13280"/>
    </source>
</evidence>
<dbReference type="EMBL" id="CP054020">
    <property type="protein sequence ID" value="QKI88146.1"/>
    <property type="molecule type" value="Genomic_DNA"/>
</dbReference>
<evidence type="ECO:0000313" key="4">
    <source>
        <dbReference type="Proteomes" id="UP000504724"/>
    </source>
</evidence>
<dbReference type="InterPro" id="IPR026881">
    <property type="entry name" value="WYL_dom"/>
</dbReference>
<dbReference type="Proteomes" id="UP000504724">
    <property type="component" value="Chromosome"/>
</dbReference>
<feature type="domain" description="WYL" evidence="1">
    <location>
        <begin position="141"/>
        <end position="208"/>
    </location>
</feature>
<protein>
    <submittedName>
        <fullName evidence="3">WYL domain-containing protein</fullName>
    </submittedName>
</protein>
<dbReference type="Pfam" id="PF25583">
    <property type="entry name" value="WCX"/>
    <property type="match status" value="1"/>
</dbReference>
<dbReference type="InterPro" id="IPR051534">
    <property type="entry name" value="CBASS_pafABC_assoc_protein"/>
</dbReference>
<keyword evidence="4" id="KW-1185">Reference proteome</keyword>
<dbReference type="PROSITE" id="PS52050">
    <property type="entry name" value="WYL"/>
    <property type="match status" value="1"/>
</dbReference>
<organism evidence="3 4">
    <name type="scientific">Thiomicrorhabdus xiamenensis</name>
    <dbReference type="NCBI Taxonomy" id="2739063"/>
    <lineage>
        <taxon>Bacteria</taxon>
        <taxon>Pseudomonadati</taxon>
        <taxon>Pseudomonadota</taxon>
        <taxon>Gammaproteobacteria</taxon>
        <taxon>Thiotrichales</taxon>
        <taxon>Piscirickettsiaceae</taxon>
        <taxon>Thiomicrorhabdus</taxon>
    </lineage>
</organism>
<gene>
    <name evidence="3" type="ORF">HQN79_00455</name>
</gene>
<dbReference type="AlphaFoldDB" id="A0A7D4T8Y8"/>
<sequence>MNKSDRCQAIKVQLRNRRRPTPIEWLAMQYECSEKTIRRDIEYLNDRQQLPCYIHQNQVYLDEQRMQQLELDGYWLSADELQALFALNITIEQLSQGALAQQLEPIKNRLKKLFMDSGSANELVRKIKIVEIGQRNISTKIFNQIVDALTQCEQLEIQYWKRNVDQTGRRVVSPQQLVRYKDNWYLDAFCHRSNDIRSFSIDAIRECRSLYQKAHCIDSDTLKNHFSDSYGIFGGEAKCSAVLHFNEYISRWIQNETWHPEQIIEKQTDGSLIMHLPYQHDIELIQDILKYGANVKVIAPPELQEKVRQQLLQASELYLEE</sequence>
<dbReference type="KEGG" id="txa:HQN79_00455"/>
<dbReference type="Pfam" id="PF13280">
    <property type="entry name" value="WYL"/>
    <property type="match status" value="1"/>
</dbReference>
<dbReference type="PANTHER" id="PTHR34580:SF3">
    <property type="entry name" value="PROTEIN PAFB"/>
    <property type="match status" value="1"/>
</dbReference>
<proteinExistence type="predicted"/>
<dbReference type="InterPro" id="IPR057727">
    <property type="entry name" value="WCX_dom"/>
</dbReference>
<dbReference type="Gene3D" id="1.10.10.10">
    <property type="entry name" value="Winged helix-like DNA-binding domain superfamily/Winged helix DNA-binding domain"/>
    <property type="match status" value="1"/>
</dbReference>
<dbReference type="InterPro" id="IPR036388">
    <property type="entry name" value="WH-like_DNA-bd_sf"/>
</dbReference>
<accession>A0A7D4T8Y8</accession>
<name>A0A7D4T8Y8_9GAMM</name>
<reference evidence="3 4" key="1">
    <citation type="submission" date="2020-05" db="EMBL/GenBank/DDBJ databases">
        <title>Thiomicrorhabdus sediminis sp.nov. and Thiomicrorhabdus xiamenensis sp.nov., novel sulfur-oxidizing bacteria isolated from coastal sediment.</title>
        <authorList>
            <person name="Liu X."/>
        </authorList>
    </citation>
    <scope>NUCLEOTIDE SEQUENCE [LARGE SCALE GENOMIC DNA]</scope>
    <source>
        <strain evidence="3 4">G2</strain>
    </source>
</reference>
<evidence type="ECO:0000313" key="3">
    <source>
        <dbReference type="EMBL" id="QKI88146.1"/>
    </source>
</evidence>
<evidence type="ECO:0000259" key="2">
    <source>
        <dbReference type="Pfam" id="PF25583"/>
    </source>
</evidence>
<dbReference type="RefSeq" id="WP_173283737.1">
    <property type="nucleotide sequence ID" value="NZ_CP054020.1"/>
</dbReference>